<feature type="binding site" evidence="6">
    <location>
        <begin position="331"/>
        <end position="332"/>
    </location>
    <ligand>
        <name>carbamoyl phosphate</name>
        <dbReference type="ChEBI" id="CHEBI:58228"/>
    </ligand>
</feature>
<dbReference type="NCBIfam" id="NF001986">
    <property type="entry name" value="PRK00779.1"/>
    <property type="match status" value="1"/>
</dbReference>
<feature type="compositionally biased region" description="Polar residues" evidence="7">
    <location>
        <begin position="1"/>
        <end position="12"/>
    </location>
</feature>
<evidence type="ECO:0000256" key="4">
    <source>
        <dbReference type="ARBA" id="ARBA00022679"/>
    </source>
</evidence>
<dbReference type="GO" id="GO:0016597">
    <property type="term" value="F:amino acid binding"/>
    <property type="evidence" value="ECO:0007669"/>
    <property type="project" value="InterPro"/>
</dbReference>
<dbReference type="PANTHER" id="PTHR45753:SF3">
    <property type="entry name" value="ORNITHINE TRANSCARBAMYLASE, MITOCHONDRIAL"/>
    <property type="match status" value="1"/>
</dbReference>
<dbReference type="InterPro" id="IPR006131">
    <property type="entry name" value="Asp_carbamoyltransf_Asp/Orn-bd"/>
</dbReference>
<accession>A0A6J4VHP1</accession>
<dbReference type="HAMAP" id="MF_01109">
    <property type="entry name" value="OTCase"/>
    <property type="match status" value="1"/>
</dbReference>
<dbReference type="GO" id="GO:0019240">
    <property type="term" value="P:citrulline biosynthetic process"/>
    <property type="evidence" value="ECO:0007669"/>
    <property type="project" value="TreeGrafter"/>
</dbReference>
<keyword evidence="6" id="KW-0963">Cytoplasm</keyword>
<evidence type="ECO:0000256" key="3">
    <source>
        <dbReference type="ARBA" id="ARBA00013007"/>
    </source>
</evidence>
<dbReference type="AlphaFoldDB" id="A0A6J4VHP1"/>
<dbReference type="FunFam" id="3.40.50.1370:FF:000008">
    <property type="entry name" value="Ornithine carbamoyltransferase"/>
    <property type="match status" value="1"/>
</dbReference>
<dbReference type="NCBIfam" id="TIGR00658">
    <property type="entry name" value="orni_carb_tr"/>
    <property type="match status" value="1"/>
</dbReference>
<comment type="catalytic activity">
    <reaction evidence="5 6">
        <text>carbamoyl phosphate + L-ornithine = L-citrulline + phosphate + H(+)</text>
        <dbReference type="Rhea" id="RHEA:19513"/>
        <dbReference type="ChEBI" id="CHEBI:15378"/>
        <dbReference type="ChEBI" id="CHEBI:43474"/>
        <dbReference type="ChEBI" id="CHEBI:46911"/>
        <dbReference type="ChEBI" id="CHEBI:57743"/>
        <dbReference type="ChEBI" id="CHEBI:58228"/>
        <dbReference type="EC" id="2.1.3.3"/>
    </reaction>
</comment>
<dbReference type="Pfam" id="PF00185">
    <property type="entry name" value="OTCace"/>
    <property type="match status" value="1"/>
</dbReference>
<keyword evidence="4 6" id="KW-0808">Transferase</keyword>
<evidence type="ECO:0000256" key="1">
    <source>
        <dbReference type="ARBA" id="ARBA00004975"/>
    </source>
</evidence>
<evidence type="ECO:0000259" key="9">
    <source>
        <dbReference type="Pfam" id="PF02729"/>
    </source>
</evidence>
<feature type="binding site" evidence="6">
    <location>
        <position position="168"/>
    </location>
    <ligand>
        <name>carbamoyl phosphate</name>
        <dbReference type="ChEBI" id="CHEBI:58228"/>
    </ligand>
</feature>
<dbReference type="SUPFAM" id="SSF53671">
    <property type="entry name" value="Aspartate/ornithine carbamoyltransferase"/>
    <property type="match status" value="1"/>
</dbReference>
<dbReference type="GO" id="GO:0042450">
    <property type="term" value="P:L-arginine biosynthetic process via ornithine"/>
    <property type="evidence" value="ECO:0007669"/>
    <property type="project" value="UniProtKB-UniRule"/>
</dbReference>
<feature type="binding site" evidence="6">
    <location>
        <begin position="296"/>
        <end position="297"/>
    </location>
    <ligand>
        <name>L-ornithine</name>
        <dbReference type="ChEBI" id="CHEBI:46911"/>
    </ligand>
</feature>
<comment type="pathway">
    <text evidence="1">Amino-acid biosynthesis; L-arginine biosynthesis; L-arginine from L-ornithine and carbamoyl phosphate: step 1/3.</text>
</comment>
<feature type="binding site" evidence="6">
    <location>
        <begin position="195"/>
        <end position="198"/>
    </location>
    <ligand>
        <name>carbamoyl phosphate</name>
        <dbReference type="ChEBI" id="CHEBI:58228"/>
    </ligand>
</feature>
<feature type="binding site" evidence="6">
    <location>
        <position position="292"/>
    </location>
    <ligand>
        <name>L-ornithine</name>
        <dbReference type="ChEBI" id="CHEBI:46911"/>
    </ligand>
</feature>
<proteinExistence type="inferred from homology"/>
<feature type="binding site" evidence="6">
    <location>
        <position position="144"/>
    </location>
    <ligand>
        <name>carbamoyl phosphate</name>
        <dbReference type="ChEBI" id="CHEBI:58228"/>
    </ligand>
</feature>
<feature type="binding site" evidence="6">
    <location>
        <position position="226"/>
    </location>
    <ligand>
        <name>L-ornithine</name>
        <dbReference type="ChEBI" id="CHEBI:46911"/>
    </ligand>
</feature>
<evidence type="ECO:0000259" key="8">
    <source>
        <dbReference type="Pfam" id="PF00185"/>
    </source>
</evidence>
<feature type="binding site" evidence="6">
    <location>
        <position position="359"/>
    </location>
    <ligand>
        <name>carbamoyl phosphate</name>
        <dbReference type="ChEBI" id="CHEBI:58228"/>
    </ligand>
</feature>
<comment type="similarity">
    <text evidence="2 6">Belongs to the aspartate/ornithine carbamoyltransferase superfamily. OTCase family.</text>
</comment>
<protein>
    <recommendedName>
        <fullName evidence="3 6">Ornithine carbamoyltransferase</fullName>
        <shortName evidence="6">OTCase</shortName>
        <ecNumber evidence="3 6">2.1.3.3</ecNumber>
    </recommendedName>
</protein>
<comment type="subcellular location">
    <subcellularLocation>
        <location evidence="6">Cytoplasm</location>
    </subcellularLocation>
</comment>
<dbReference type="EMBL" id="CADCWL010000205">
    <property type="protein sequence ID" value="CAA9578846.1"/>
    <property type="molecule type" value="Genomic_DNA"/>
</dbReference>
<feature type="binding site" evidence="6">
    <location>
        <begin position="117"/>
        <end position="120"/>
    </location>
    <ligand>
        <name>carbamoyl phosphate</name>
        <dbReference type="ChEBI" id="CHEBI:58228"/>
    </ligand>
</feature>
<evidence type="ECO:0000256" key="5">
    <source>
        <dbReference type="ARBA" id="ARBA00048772"/>
    </source>
</evidence>
<name>A0A6J4VHP1_9BACT</name>
<dbReference type="Pfam" id="PF02729">
    <property type="entry name" value="OTCace_N"/>
    <property type="match status" value="1"/>
</dbReference>
<evidence type="ECO:0000313" key="10">
    <source>
        <dbReference type="EMBL" id="CAA9578846.1"/>
    </source>
</evidence>
<dbReference type="GO" id="GO:0005737">
    <property type="term" value="C:cytoplasm"/>
    <property type="evidence" value="ECO:0007669"/>
    <property type="project" value="UniProtKB-SubCell"/>
</dbReference>
<dbReference type="PRINTS" id="PR00100">
    <property type="entry name" value="AOTCASE"/>
</dbReference>
<dbReference type="InterPro" id="IPR002292">
    <property type="entry name" value="Orn/put_carbamltrans"/>
</dbReference>
<dbReference type="EC" id="2.1.3.3" evidence="3 6"/>
<dbReference type="InterPro" id="IPR006130">
    <property type="entry name" value="Asp/Orn_carbamoylTrfase"/>
</dbReference>
<sequence>MSWSEAATSSPSIPEGKPFGLSAPPDLKPVRPTVDPLADAFAPKTLSLGGPIATALPTFSIGARLRGRSVLSDTDLTRDEIGEVLETAARLKRLRRKGQPHGYLAGKTLGLIFQHPSTRTRVSFEAGMAQLGGQAIFLGMNDLQMKRGETIADTAQVLSRYVDGLVARVALHDDLVELDAGASVPVINGLTDKAHPMQALSDLLTLQEQFGSLAGLKLAFLGDGNNMCSSLLLAGAAMGVSVAVAAPQGYQPNPDVVTQAQWLGHASGAAATMTVTEDPLAAVTDADAVYTDVHVSMAQQDGPARAVALAPYKVTETVMAAAKPDAVFMHCLPMHRGEEVDAAVADGPRSIIFDQAENRLHLHKAILLHTLCSPGAGF</sequence>
<dbReference type="PANTHER" id="PTHR45753">
    <property type="entry name" value="ORNITHINE CARBAMOYLTRANSFERASE, MITOCHONDRIAL"/>
    <property type="match status" value="1"/>
</dbReference>
<organism evidence="10">
    <name type="scientific">uncultured Thermomicrobiales bacterium</name>
    <dbReference type="NCBI Taxonomy" id="1645740"/>
    <lineage>
        <taxon>Bacteria</taxon>
        <taxon>Pseudomonadati</taxon>
        <taxon>Thermomicrobiota</taxon>
        <taxon>Thermomicrobia</taxon>
        <taxon>Thermomicrobiales</taxon>
        <taxon>environmental samples</taxon>
    </lineage>
</organism>
<evidence type="ECO:0000256" key="2">
    <source>
        <dbReference type="ARBA" id="ARBA00007805"/>
    </source>
</evidence>
<dbReference type="GO" id="GO:0004585">
    <property type="term" value="F:ornithine carbamoyltransferase activity"/>
    <property type="evidence" value="ECO:0007669"/>
    <property type="project" value="UniProtKB-UniRule"/>
</dbReference>
<reference evidence="10" key="1">
    <citation type="submission" date="2020-02" db="EMBL/GenBank/DDBJ databases">
        <authorList>
            <person name="Meier V. D."/>
        </authorList>
    </citation>
    <scope>NUCLEOTIDE SEQUENCE</scope>
    <source>
        <strain evidence="10">AVDCRST_MAG19</strain>
    </source>
</reference>
<evidence type="ECO:0000256" key="6">
    <source>
        <dbReference type="HAMAP-Rule" id="MF_01109"/>
    </source>
</evidence>
<evidence type="ECO:0000256" key="7">
    <source>
        <dbReference type="SAM" id="MobiDB-lite"/>
    </source>
</evidence>
<gene>
    <name evidence="10" type="ORF">AVDCRST_MAG19-3784</name>
</gene>
<feature type="domain" description="Aspartate/ornithine carbamoyltransferase carbamoyl-P binding" evidence="9">
    <location>
        <begin position="68"/>
        <end position="208"/>
    </location>
</feature>
<feature type="domain" description="Aspartate/ornithine carbamoyltransferase Asp/Orn-binding" evidence="8">
    <location>
        <begin position="215"/>
        <end position="369"/>
    </location>
</feature>
<dbReference type="InterPro" id="IPR006132">
    <property type="entry name" value="Asp/Orn_carbamoyltranf_P-bd"/>
</dbReference>
<dbReference type="InterPro" id="IPR036901">
    <property type="entry name" value="Asp/Orn_carbamoylTrfase_sf"/>
</dbReference>
<feature type="region of interest" description="Disordered" evidence="7">
    <location>
        <begin position="1"/>
        <end position="30"/>
    </location>
</feature>
<dbReference type="Gene3D" id="3.40.50.1370">
    <property type="entry name" value="Aspartate/ornithine carbamoyltransferase"/>
    <property type="match status" value="2"/>
</dbReference>
<dbReference type="InterPro" id="IPR024904">
    <property type="entry name" value="OTCase_ArgI"/>
</dbReference>
<dbReference type="PRINTS" id="PR00102">
    <property type="entry name" value="OTCASE"/>
</dbReference>